<dbReference type="Proteomes" id="UP000472265">
    <property type="component" value="Chromosome 19"/>
</dbReference>
<protein>
    <submittedName>
        <fullName evidence="2">Uncharacterized protein</fullName>
    </submittedName>
</protein>
<evidence type="ECO:0000313" key="3">
    <source>
        <dbReference type="Proteomes" id="UP000472265"/>
    </source>
</evidence>
<evidence type="ECO:0000313" key="2">
    <source>
        <dbReference type="Ensembl" id="ENSSAUP00010041052.1"/>
    </source>
</evidence>
<reference evidence="2" key="1">
    <citation type="submission" date="2021-04" db="EMBL/GenBank/DDBJ databases">
        <authorList>
            <consortium name="Wellcome Sanger Institute Data Sharing"/>
        </authorList>
    </citation>
    <scope>NUCLEOTIDE SEQUENCE [LARGE SCALE GENOMIC DNA]</scope>
</reference>
<reference evidence="2" key="3">
    <citation type="submission" date="2025-09" db="UniProtKB">
        <authorList>
            <consortium name="Ensembl"/>
        </authorList>
    </citation>
    <scope>IDENTIFICATION</scope>
</reference>
<sequence>MYLRSARLSLLSVSSYFNSPAAAGPLGTDPPPRPLSSHKTQSNMSVCVSPDDRVAVQMRHIPQIQ</sequence>
<keyword evidence="3" id="KW-1185">Reference proteome</keyword>
<dbReference type="InParanoid" id="A0A671WSY7"/>
<dbReference type="Ensembl" id="ENSSAUT00010043237.1">
    <property type="protein sequence ID" value="ENSSAUP00010041052.1"/>
    <property type="gene ID" value="ENSSAUG00010017246.1"/>
</dbReference>
<evidence type="ECO:0000256" key="1">
    <source>
        <dbReference type="SAM" id="MobiDB-lite"/>
    </source>
</evidence>
<organism evidence="2 3">
    <name type="scientific">Sparus aurata</name>
    <name type="common">Gilthead sea bream</name>
    <dbReference type="NCBI Taxonomy" id="8175"/>
    <lineage>
        <taxon>Eukaryota</taxon>
        <taxon>Metazoa</taxon>
        <taxon>Chordata</taxon>
        <taxon>Craniata</taxon>
        <taxon>Vertebrata</taxon>
        <taxon>Euteleostomi</taxon>
        <taxon>Actinopterygii</taxon>
        <taxon>Neopterygii</taxon>
        <taxon>Teleostei</taxon>
        <taxon>Neoteleostei</taxon>
        <taxon>Acanthomorphata</taxon>
        <taxon>Eupercaria</taxon>
        <taxon>Spariformes</taxon>
        <taxon>Sparidae</taxon>
        <taxon>Sparus</taxon>
    </lineage>
</organism>
<proteinExistence type="predicted"/>
<reference evidence="2" key="2">
    <citation type="submission" date="2025-08" db="UniProtKB">
        <authorList>
            <consortium name="Ensembl"/>
        </authorList>
    </citation>
    <scope>IDENTIFICATION</scope>
</reference>
<accession>A0A671WSY7</accession>
<name>A0A671WSY7_SPAAU</name>
<dbReference type="AlphaFoldDB" id="A0A671WSY7"/>
<feature type="region of interest" description="Disordered" evidence="1">
    <location>
        <begin position="21"/>
        <end position="45"/>
    </location>
</feature>